<keyword evidence="3" id="KW-0732">Signal</keyword>
<dbReference type="GO" id="GO:0016791">
    <property type="term" value="F:phosphatase activity"/>
    <property type="evidence" value="ECO:0007669"/>
    <property type="project" value="TreeGrafter"/>
</dbReference>
<protein>
    <submittedName>
        <fullName evidence="4">2-phosphoxylose phosphatase 1</fullName>
    </submittedName>
</protein>
<evidence type="ECO:0000313" key="4">
    <source>
        <dbReference type="EMBL" id="OMJ14385.1"/>
    </source>
</evidence>
<evidence type="ECO:0000313" key="5">
    <source>
        <dbReference type="Proteomes" id="UP000187283"/>
    </source>
</evidence>
<evidence type="ECO:0000256" key="1">
    <source>
        <dbReference type="ARBA" id="ARBA00005375"/>
    </source>
</evidence>
<dbReference type="OrthoDB" id="10257284at2759"/>
<evidence type="ECO:0000256" key="3">
    <source>
        <dbReference type="SAM" id="SignalP"/>
    </source>
</evidence>
<accession>A0A1R1XIC0</accession>
<comment type="caution">
    <text evidence="4">The sequence shown here is derived from an EMBL/GenBank/DDBJ whole genome shotgun (WGS) entry which is preliminary data.</text>
</comment>
<dbReference type="SUPFAM" id="SSF53254">
    <property type="entry name" value="Phosphoglycerate mutase-like"/>
    <property type="match status" value="1"/>
</dbReference>
<dbReference type="PANTHER" id="PTHR11567">
    <property type="entry name" value="ACID PHOSPHATASE-RELATED"/>
    <property type="match status" value="1"/>
</dbReference>
<dbReference type="Pfam" id="PF00328">
    <property type="entry name" value="His_Phos_2"/>
    <property type="match status" value="1"/>
</dbReference>
<name>A0A1R1XIC0_9FUNG</name>
<gene>
    <name evidence="4" type="ORF">AYI70_g7911</name>
</gene>
<dbReference type="Proteomes" id="UP000187283">
    <property type="component" value="Unassembled WGS sequence"/>
</dbReference>
<feature type="chain" id="PRO_5012774238" evidence="3">
    <location>
        <begin position="19"/>
        <end position="187"/>
    </location>
</feature>
<comment type="similarity">
    <text evidence="1">Belongs to the histidine acid phosphatase family.</text>
</comment>
<keyword evidence="2" id="KW-0378">Hydrolase</keyword>
<reference evidence="4 5" key="1">
    <citation type="submission" date="2017-01" db="EMBL/GenBank/DDBJ databases">
        <authorList>
            <person name="Mah S.A."/>
            <person name="Swanson W.J."/>
            <person name="Moy G.W."/>
            <person name="Vacquier V.D."/>
        </authorList>
    </citation>
    <scope>NUCLEOTIDE SEQUENCE [LARGE SCALE GENOMIC DNA]</scope>
    <source>
        <strain evidence="4 5">GSMNP</strain>
    </source>
</reference>
<evidence type="ECO:0000256" key="2">
    <source>
        <dbReference type="ARBA" id="ARBA00022801"/>
    </source>
</evidence>
<proteinExistence type="inferred from homology"/>
<dbReference type="PROSITE" id="PS00616">
    <property type="entry name" value="HIS_ACID_PHOSPHAT_1"/>
    <property type="match status" value="1"/>
</dbReference>
<dbReference type="InterPro" id="IPR050645">
    <property type="entry name" value="Histidine_acid_phosphatase"/>
</dbReference>
<dbReference type="Gene3D" id="3.40.50.1240">
    <property type="entry name" value="Phosphoglycerate mutase-like"/>
    <property type="match status" value="1"/>
</dbReference>
<dbReference type="EMBL" id="LSSN01003088">
    <property type="protein sequence ID" value="OMJ14385.1"/>
    <property type="molecule type" value="Genomic_DNA"/>
</dbReference>
<dbReference type="InterPro" id="IPR000560">
    <property type="entry name" value="His_Pase_clade-2"/>
</dbReference>
<feature type="signal peptide" evidence="3">
    <location>
        <begin position="1"/>
        <end position="18"/>
    </location>
</feature>
<dbReference type="AlphaFoldDB" id="A0A1R1XIC0"/>
<organism evidence="4 5">
    <name type="scientific">Smittium culicis</name>
    <dbReference type="NCBI Taxonomy" id="133412"/>
    <lineage>
        <taxon>Eukaryota</taxon>
        <taxon>Fungi</taxon>
        <taxon>Fungi incertae sedis</taxon>
        <taxon>Zoopagomycota</taxon>
        <taxon>Kickxellomycotina</taxon>
        <taxon>Harpellomycetes</taxon>
        <taxon>Harpellales</taxon>
        <taxon>Legeriomycetaceae</taxon>
        <taxon>Smittium</taxon>
    </lineage>
</organism>
<dbReference type="InterPro" id="IPR033379">
    <property type="entry name" value="Acid_Pase_AS"/>
</dbReference>
<keyword evidence="5" id="KW-1185">Reference proteome</keyword>
<dbReference type="PANTHER" id="PTHR11567:SF110">
    <property type="entry name" value="2-PHOSPHOXYLOSE PHOSPHATASE 1"/>
    <property type="match status" value="1"/>
</dbReference>
<dbReference type="InterPro" id="IPR029033">
    <property type="entry name" value="His_PPase_superfam"/>
</dbReference>
<sequence length="187" mass="20894">MKNLKTLTILSFVSSAMSYSNTELKGVSHRSLFANSFKKVYDSLYDYSDAYNYCQANFIDADTYTPLDNSELISVQVIIRHGDRTPIYLNKNDGGLWDFCNLSKFKSILRPITTTILNSTNENVSKGSPVVIPSKKLCESGQLTEKGGKASYESGKAARRVYVDKLGFLNPTLKNTDQIKVRTSYVA</sequence>